<protein>
    <recommendedName>
        <fullName evidence="5">Transmembrane protein</fullName>
    </recommendedName>
</protein>
<gene>
    <name evidence="3" type="ORF">Rcae01_01827</name>
</gene>
<feature type="transmembrane region" description="Helical" evidence="2">
    <location>
        <begin position="46"/>
        <end position="70"/>
    </location>
</feature>
<accession>A0ABP9VME3</accession>
<comment type="caution">
    <text evidence="3">The sequence shown here is derived from an EMBL/GenBank/DDBJ whole genome shotgun (WGS) entry which is preliminary data.</text>
</comment>
<dbReference type="RefSeq" id="WP_345683326.1">
    <property type="nucleotide sequence ID" value="NZ_BAABRO010000003.1"/>
</dbReference>
<evidence type="ECO:0000313" key="4">
    <source>
        <dbReference type="Proteomes" id="UP001416858"/>
    </source>
</evidence>
<feature type="region of interest" description="Disordered" evidence="1">
    <location>
        <begin position="130"/>
        <end position="161"/>
    </location>
</feature>
<organism evidence="3 4">
    <name type="scientific">Novipirellula caenicola</name>
    <dbReference type="NCBI Taxonomy" id="1536901"/>
    <lineage>
        <taxon>Bacteria</taxon>
        <taxon>Pseudomonadati</taxon>
        <taxon>Planctomycetota</taxon>
        <taxon>Planctomycetia</taxon>
        <taxon>Pirellulales</taxon>
        <taxon>Pirellulaceae</taxon>
        <taxon>Novipirellula</taxon>
    </lineage>
</organism>
<keyword evidence="2" id="KW-0472">Membrane</keyword>
<keyword evidence="2" id="KW-1133">Transmembrane helix</keyword>
<dbReference type="Proteomes" id="UP001416858">
    <property type="component" value="Unassembled WGS sequence"/>
</dbReference>
<proteinExistence type="predicted"/>
<reference evidence="3 4" key="1">
    <citation type="submission" date="2024-02" db="EMBL/GenBank/DDBJ databases">
        <title>Rhodopirellula caenicola NBRC 110016.</title>
        <authorList>
            <person name="Ichikawa N."/>
            <person name="Katano-Makiyama Y."/>
            <person name="Hidaka K."/>
        </authorList>
    </citation>
    <scope>NUCLEOTIDE SEQUENCE [LARGE SCALE GENOMIC DNA]</scope>
    <source>
        <strain evidence="3 4">NBRC 110016</strain>
    </source>
</reference>
<keyword evidence="2" id="KW-0812">Transmembrane</keyword>
<evidence type="ECO:0008006" key="5">
    <source>
        <dbReference type="Google" id="ProtNLM"/>
    </source>
</evidence>
<evidence type="ECO:0000256" key="1">
    <source>
        <dbReference type="SAM" id="MobiDB-lite"/>
    </source>
</evidence>
<keyword evidence="4" id="KW-1185">Reference proteome</keyword>
<evidence type="ECO:0000313" key="3">
    <source>
        <dbReference type="EMBL" id="GAA5506374.1"/>
    </source>
</evidence>
<evidence type="ECO:0000256" key="2">
    <source>
        <dbReference type="SAM" id="Phobius"/>
    </source>
</evidence>
<name>A0ABP9VME3_9BACT</name>
<dbReference type="EMBL" id="BAABRO010000003">
    <property type="protein sequence ID" value="GAA5506374.1"/>
    <property type="molecule type" value="Genomic_DNA"/>
</dbReference>
<sequence>MFANAAGSVGIGQTGTGQVGAGNAPAASRRRASAHSEMRTTWFDSVSSFLIALLVLVATTVAVLFLLWVFRSEAETKVDPVPPARWVTGGSMAGAISDFAVPVDEEVAELEELPVELSLDQIAVSATEVAASTSSANGQNGETDQMGEGGRSAGPDSDSSLLVSPAERWQLVFAANDIADYALKLDHFAIELGVVGGGRPGVDYAYELSRAEGPRQRHLAASSAEKRIYFRYTDSSPLKHWNRQLVRQAGIELTSERVEMMFIPEDLERQLLAIELAYAKSQGHETLQSVRRTVFSLDRSAGDLVWQVTSQRYRASE</sequence>